<evidence type="ECO:0000256" key="1">
    <source>
        <dbReference type="ARBA" id="ARBA00022679"/>
    </source>
</evidence>
<dbReference type="RefSeq" id="WP_133555816.1">
    <property type="nucleotide sequence ID" value="NZ_SNWM01000003.1"/>
</dbReference>
<keyword evidence="4" id="KW-0687">Ribonucleoprotein</keyword>
<dbReference type="InterPro" id="IPR000182">
    <property type="entry name" value="GNAT_dom"/>
</dbReference>
<proteinExistence type="predicted"/>
<accession>A0A4R6IHJ0</accession>
<dbReference type="AlphaFoldDB" id="A0A4R6IHJ0"/>
<dbReference type="Gene3D" id="3.40.630.30">
    <property type="match status" value="1"/>
</dbReference>
<dbReference type="InterPro" id="IPR016181">
    <property type="entry name" value="Acyl_CoA_acyltransferase"/>
</dbReference>
<dbReference type="GO" id="GO:0016747">
    <property type="term" value="F:acyltransferase activity, transferring groups other than amino-acyl groups"/>
    <property type="evidence" value="ECO:0007669"/>
    <property type="project" value="InterPro"/>
</dbReference>
<dbReference type="CDD" id="cd04301">
    <property type="entry name" value="NAT_SF"/>
    <property type="match status" value="1"/>
</dbReference>
<keyword evidence="5" id="KW-1185">Reference proteome</keyword>
<protein>
    <submittedName>
        <fullName evidence="4">Ribosomal protein S18 acetylase RimI-like enzyme</fullName>
    </submittedName>
</protein>
<organism evidence="4 5">
    <name type="scientific">Pedobacter duraquae</name>
    <dbReference type="NCBI Taxonomy" id="425511"/>
    <lineage>
        <taxon>Bacteria</taxon>
        <taxon>Pseudomonadati</taxon>
        <taxon>Bacteroidota</taxon>
        <taxon>Sphingobacteriia</taxon>
        <taxon>Sphingobacteriales</taxon>
        <taxon>Sphingobacteriaceae</taxon>
        <taxon>Pedobacter</taxon>
    </lineage>
</organism>
<feature type="domain" description="N-acetyltransferase" evidence="3">
    <location>
        <begin position="2"/>
        <end position="165"/>
    </location>
</feature>
<name>A0A4R6IHJ0_9SPHI</name>
<reference evidence="4 5" key="1">
    <citation type="submission" date="2019-03" db="EMBL/GenBank/DDBJ databases">
        <title>Genomic Encyclopedia of Archaeal and Bacterial Type Strains, Phase II (KMG-II): from individual species to whole genera.</title>
        <authorList>
            <person name="Goeker M."/>
        </authorList>
    </citation>
    <scope>NUCLEOTIDE SEQUENCE [LARGE SCALE GENOMIC DNA]</scope>
    <source>
        <strain evidence="4 5">DSM 19034</strain>
    </source>
</reference>
<dbReference type="GO" id="GO:0005840">
    <property type="term" value="C:ribosome"/>
    <property type="evidence" value="ECO:0007669"/>
    <property type="project" value="UniProtKB-KW"/>
</dbReference>
<dbReference type="InterPro" id="IPR050832">
    <property type="entry name" value="Bact_Acetyltransf"/>
</dbReference>
<keyword evidence="2" id="KW-0012">Acyltransferase</keyword>
<dbReference type="EMBL" id="SNWM01000003">
    <property type="protein sequence ID" value="TDO21367.1"/>
    <property type="molecule type" value="Genomic_DNA"/>
</dbReference>
<evidence type="ECO:0000313" key="4">
    <source>
        <dbReference type="EMBL" id="TDO21367.1"/>
    </source>
</evidence>
<dbReference type="PANTHER" id="PTHR43877">
    <property type="entry name" value="AMINOALKYLPHOSPHONATE N-ACETYLTRANSFERASE-RELATED-RELATED"/>
    <property type="match status" value="1"/>
</dbReference>
<dbReference type="Proteomes" id="UP000295499">
    <property type="component" value="Unassembled WGS sequence"/>
</dbReference>
<comment type="caution">
    <text evidence="4">The sequence shown here is derived from an EMBL/GenBank/DDBJ whole genome shotgun (WGS) entry which is preliminary data.</text>
</comment>
<evidence type="ECO:0000256" key="2">
    <source>
        <dbReference type="ARBA" id="ARBA00023315"/>
    </source>
</evidence>
<keyword evidence="4" id="KW-0689">Ribosomal protein</keyword>
<dbReference type="SUPFAM" id="SSF55729">
    <property type="entry name" value="Acyl-CoA N-acyltransferases (Nat)"/>
    <property type="match status" value="1"/>
</dbReference>
<dbReference type="Pfam" id="PF13673">
    <property type="entry name" value="Acetyltransf_10"/>
    <property type="match status" value="1"/>
</dbReference>
<sequence length="167" mass="19104">MIALRKATEQDIPVIREIARTTWEPTYVPIIGAEQVTYMLDKMYNEGALLEQLSEGHTFLIAEIMKKSVGFAAYSVIDHELRTFKLHKLYVLPEVHGQGVGKFLINEVVDRIRDVDGKMLELNVNRANKAKDFYERAGFKIKETVDIEIGNGFQMNDYVMVMPILPV</sequence>
<evidence type="ECO:0000259" key="3">
    <source>
        <dbReference type="PROSITE" id="PS51186"/>
    </source>
</evidence>
<dbReference type="OrthoDB" id="9800604at2"/>
<evidence type="ECO:0000313" key="5">
    <source>
        <dbReference type="Proteomes" id="UP000295499"/>
    </source>
</evidence>
<keyword evidence="1" id="KW-0808">Transferase</keyword>
<dbReference type="PROSITE" id="PS51186">
    <property type="entry name" value="GNAT"/>
    <property type="match status" value="1"/>
</dbReference>
<gene>
    <name evidence="4" type="ORF">CLV32_2472</name>
</gene>